<gene>
    <name evidence="4" type="primary">LOC104593693</name>
</gene>
<evidence type="ECO:0000256" key="1">
    <source>
        <dbReference type="SAM" id="MobiDB-lite"/>
    </source>
</evidence>
<protein>
    <submittedName>
        <fullName evidence="4">UPF0481 protein At3g47200-like</fullName>
    </submittedName>
</protein>
<feature type="transmembrane region" description="Helical" evidence="2">
    <location>
        <begin position="316"/>
        <end position="340"/>
    </location>
</feature>
<feature type="region of interest" description="Disordered" evidence="1">
    <location>
        <begin position="269"/>
        <end position="309"/>
    </location>
</feature>
<evidence type="ECO:0000256" key="2">
    <source>
        <dbReference type="SAM" id="Phobius"/>
    </source>
</evidence>
<dbReference type="GeneID" id="104593693"/>
<dbReference type="PANTHER" id="PTHR31170:SF25">
    <property type="entry name" value="BNAA09G04570D PROTEIN"/>
    <property type="match status" value="1"/>
</dbReference>
<reference evidence="4" key="1">
    <citation type="submission" date="2025-08" db="UniProtKB">
        <authorList>
            <consortium name="RefSeq"/>
        </authorList>
    </citation>
    <scope>IDENTIFICATION</scope>
</reference>
<accession>A0A1U7ZU92</accession>
<proteinExistence type="predicted"/>
<evidence type="ECO:0000313" key="3">
    <source>
        <dbReference type="Proteomes" id="UP000189703"/>
    </source>
</evidence>
<sequence>MAEIWSSLSSNLADEDWIITIKEEQEAARTVKPWIPLVPENMRKEPVVADNKTSAYDPEVVTIGPYHHGKKEAYNPMQEHKKKIVPMFVSEGGKNVKIEDLLSKVGEISPNARNYYNMDSINNIDDQVFRRMMFLDGCFVAYFIYCMTKGKSKNLNMENKTIISVARDLFLLENQLPYPVLKVLMESVFPPPEKKWREMIDKFVVMQVIGVNFLDTPQGKGAAYLNRFFGKSGYFEPHTSHNESDEPHHLLDLLRTKLVVERENQIIRGPQSIEANRQPQEIDHPMTESSQQRSDEPDVSQVGSEENNSYDDGKGFRFEDCICCCILLICIVPLLIYYFYDMREKRLFLSHSHQFRTARELKAVGISFKISNSLSFRSVKFKPGIIFGVLKLPRILIDHTAEVRFLNLIAYERSCFDLDDFMIASYICFLDWLIDHANDVKELRSDHVLINNLGSDEEAAHLINRLGRDLMDPDVYDEDKENIQKFCRKKRRTWFAEMQFKHCSSPWTIIALIAASMALFFSAVQAYFTVYPRS</sequence>
<dbReference type="OMA" id="WERRITI"/>
<keyword evidence="2" id="KW-1133">Transmembrane helix</keyword>
<dbReference type="OrthoDB" id="1849062at2759"/>
<dbReference type="Pfam" id="PF03140">
    <property type="entry name" value="DUF247"/>
    <property type="match status" value="1"/>
</dbReference>
<dbReference type="InterPro" id="IPR004158">
    <property type="entry name" value="DUF247_pln"/>
</dbReference>
<keyword evidence="2" id="KW-0812">Transmembrane</keyword>
<dbReference type="PANTHER" id="PTHR31170">
    <property type="entry name" value="BNAC04G53230D PROTEIN"/>
    <property type="match status" value="1"/>
</dbReference>
<dbReference type="AlphaFoldDB" id="A0A1U7ZU92"/>
<keyword evidence="2" id="KW-0472">Membrane</keyword>
<dbReference type="eggNOG" id="ENOG502QTFS">
    <property type="taxonomic scope" value="Eukaryota"/>
</dbReference>
<dbReference type="KEGG" id="nnu:104593693"/>
<keyword evidence="3" id="KW-1185">Reference proteome</keyword>
<feature type="transmembrane region" description="Helical" evidence="2">
    <location>
        <begin position="507"/>
        <end position="528"/>
    </location>
</feature>
<dbReference type="RefSeq" id="XP_010251961.1">
    <property type="nucleotide sequence ID" value="XM_010253659.2"/>
</dbReference>
<organism evidence="3 4">
    <name type="scientific">Nelumbo nucifera</name>
    <name type="common">Sacred lotus</name>
    <dbReference type="NCBI Taxonomy" id="4432"/>
    <lineage>
        <taxon>Eukaryota</taxon>
        <taxon>Viridiplantae</taxon>
        <taxon>Streptophyta</taxon>
        <taxon>Embryophyta</taxon>
        <taxon>Tracheophyta</taxon>
        <taxon>Spermatophyta</taxon>
        <taxon>Magnoliopsida</taxon>
        <taxon>Proteales</taxon>
        <taxon>Nelumbonaceae</taxon>
        <taxon>Nelumbo</taxon>
    </lineage>
</organism>
<dbReference type="Proteomes" id="UP000189703">
    <property type="component" value="Unplaced"/>
</dbReference>
<name>A0A1U7ZU92_NELNU</name>
<evidence type="ECO:0000313" key="4">
    <source>
        <dbReference type="RefSeq" id="XP_010251961.1"/>
    </source>
</evidence>